<accession>A0A7J8QTU8</accession>
<protein>
    <submittedName>
        <fullName evidence="1">Uncharacterized protein</fullName>
    </submittedName>
</protein>
<dbReference type="AlphaFoldDB" id="A0A7J8QTU8"/>
<reference evidence="1 2" key="1">
    <citation type="journal article" date="2019" name="Genome Biol. Evol.">
        <title>Insights into the evolution of the New World diploid cottons (Gossypium, subgenus Houzingenia) based on genome sequencing.</title>
        <authorList>
            <person name="Grover C.E."/>
            <person name="Arick M.A. 2nd"/>
            <person name="Thrash A."/>
            <person name="Conover J.L."/>
            <person name="Sanders W.S."/>
            <person name="Peterson D.G."/>
            <person name="Frelichowski J.E."/>
            <person name="Scheffler J.A."/>
            <person name="Scheffler B.E."/>
            <person name="Wendel J.F."/>
        </authorList>
    </citation>
    <scope>NUCLEOTIDE SEQUENCE [LARGE SCALE GENOMIC DNA]</scope>
    <source>
        <strain evidence="1">27</strain>
        <tissue evidence="1">Leaf</tissue>
    </source>
</reference>
<comment type="caution">
    <text evidence="1">The sequence shown here is derived from an EMBL/GenBank/DDBJ whole genome shotgun (WGS) entry which is preliminary data.</text>
</comment>
<proteinExistence type="predicted"/>
<dbReference type="EMBL" id="JABFAC010000001">
    <property type="protein sequence ID" value="MBA0604989.1"/>
    <property type="molecule type" value="Genomic_DNA"/>
</dbReference>
<name>A0A7J8QTU8_GOSDV</name>
<evidence type="ECO:0000313" key="2">
    <source>
        <dbReference type="Proteomes" id="UP000593561"/>
    </source>
</evidence>
<organism evidence="1 2">
    <name type="scientific">Gossypium davidsonii</name>
    <name type="common">Davidson's cotton</name>
    <name type="synonym">Gossypium klotzschianum subsp. davidsonii</name>
    <dbReference type="NCBI Taxonomy" id="34287"/>
    <lineage>
        <taxon>Eukaryota</taxon>
        <taxon>Viridiplantae</taxon>
        <taxon>Streptophyta</taxon>
        <taxon>Embryophyta</taxon>
        <taxon>Tracheophyta</taxon>
        <taxon>Spermatophyta</taxon>
        <taxon>Magnoliopsida</taxon>
        <taxon>eudicotyledons</taxon>
        <taxon>Gunneridae</taxon>
        <taxon>Pentapetalae</taxon>
        <taxon>rosids</taxon>
        <taxon>malvids</taxon>
        <taxon>Malvales</taxon>
        <taxon>Malvaceae</taxon>
        <taxon>Malvoideae</taxon>
        <taxon>Gossypium</taxon>
    </lineage>
</organism>
<gene>
    <name evidence="1" type="ORF">Godav_017606</name>
</gene>
<feature type="non-terminal residue" evidence="1">
    <location>
        <position position="130"/>
    </location>
</feature>
<dbReference type="Proteomes" id="UP000593561">
    <property type="component" value="Unassembled WGS sequence"/>
</dbReference>
<keyword evidence="2" id="KW-1185">Reference proteome</keyword>
<evidence type="ECO:0000313" key="1">
    <source>
        <dbReference type="EMBL" id="MBA0604989.1"/>
    </source>
</evidence>
<sequence length="130" mass="14724">MLNKTIRRCGGHFKIVECLRVSLSDTMNSMAKLIGEQVETFTDRATANDVTPWNLGLEEACGLVVVVLDGIVEQIKEEIREKIKEFKLGRVVADWGSLCMQILARSPFCVIFSNLRAFWDIIVMPVSSFW</sequence>